<accession>A0A2P8HU11</accession>
<evidence type="ECO:0000313" key="1">
    <source>
        <dbReference type="EMBL" id="PSL49717.1"/>
    </source>
</evidence>
<gene>
    <name evidence="1" type="ORF">CLV51_1011052</name>
</gene>
<dbReference type="RefSeq" id="WP_106526934.1">
    <property type="nucleotide sequence ID" value="NZ_PYAW01000001.1"/>
</dbReference>
<sequence length="143" mass="17037">MKIQFLACCCFILFSCNNKQVITRTEISKKSDVHNPIKLISSGRLEINREYSNKYYYDTYEDSLNIYCYFEKQITHHKKLEMLDSLIISKKELLPDKEFSDMGEYENNGILYGNLPLIYKKSDHDTGTFRKTVIKGWYYNLRQ</sequence>
<evidence type="ECO:0000313" key="2">
    <source>
        <dbReference type="Proteomes" id="UP000240971"/>
    </source>
</evidence>
<dbReference type="EMBL" id="PYAW01000001">
    <property type="protein sequence ID" value="PSL49717.1"/>
    <property type="molecule type" value="Genomic_DNA"/>
</dbReference>
<organism evidence="1 2">
    <name type="scientific">Chitinophaga niastensis</name>
    <dbReference type="NCBI Taxonomy" id="536980"/>
    <lineage>
        <taxon>Bacteria</taxon>
        <taxon>Pseudomonadati</taxon>
        <taxon>Bacteroidota</taxon>
        <taxon>Chitinophagia</taxon>
        <taxon>Chitinophagales</taxon>
        <taxon>Chitinophagaceae</taxon>
        <taxon>Chitinophaga</taxon>
    </lineage>
</organism>
<dbReference type="PROSITE" id="PS51257">
    <property type="entry name" value="PROKAR_LIPOPROTEIN"/>
    <property type="match status" value="1"/>
</dbReference>
<protein>
    <recommendedName>
        <fullName evidence="3">Lipoprotein</fullName>
    </recommendedName>
</protein>
<reference evidence="1 2" key="1">
    <citation type="submission" date="2018-03" db="EMBL/GenBank/DDBJ databases">
        <title>Genomic Encyclopedia of Archaeal and Bacterial Type Strains, Phase II (KMG-II): from individual species to whole genera.</title>
        <authorList>
            <person name="Goeker M."/>
        </authorList>
    </citation>
    <scope>NUCLEOTIDE SEQUENCE [LARGE SCALE GENOMIC DNA]</scope>
    <source>
        <strain evidence="1 2">DSM 24859</strain>
    </source>
</reference>
<dbReference type="AlphaFoldDB" id="A0A2P8HU11"/>
<comment type="caution">
    <text evidence="1">The sequence shown here is derived from an EMBL/GenBank/DDBJ whole genome shotgun (WGS) entry which is preliminary data.</text>
</comment>
<proteinExistence type="predicted"/>
<name>A0A2P8HU11_CHINA</name>
<keyword evidence="2" id="KW-1185">Reference proteome</keyword>
<evidence type="ECO:0008006" key="3">
    <source>
        <dbReference type="Google" id="ProtNLM"/>
    </source>
</evidence>
<dbReference type="Proteomes" id="UP000240971">
    <property type="component" value="Unassembled WGS sequence"/>
</dbReference>